<evidence type="ECO:0000256" key="5">
    <source>
        <dbReference type="ARBA" id="ARBA00022989"/>
    </source>
</evidence>
<dbReference type="InterPro" id="IPR050330">
    <property type="entry name" value="Bact_OuterMem_StrucFunc"/>
</dbReference>
<dbReference type="AlphaFoldDB" id="A0A369KPN4"/>
<dbReference type="InterPro" id="IPR036737">
    <property type="entry name" value="OmpA-like_sf"/>
</dbReference>
<keyword evidence="4 9" id="KW-0812">Transmembrane</keyword>
<accession>A0A369KPN4</accession>
<evidence type="ECO:0000256" key="1">
    <source>
        <dbReference type="ARBA" id="ARBA00004162"/>
    </source>
</evidence>
<evidence type="ECO:0000313" key="11">
    <source>
        <dbReference type="EMBL" id="RDB35330.1"/>
    </source>
</evidence>
<feature type="region of interest" description="Disordered" evidence="8">
    <location>
        <begin position="262"/>
        <end position="283"/>
    </location>
</feature>
<dbReference type="Proteomes" id="UP000253934">
    <property type="component" value="Unassembled WGS sequence"/>
</dbReference>
<organism evidence="11 12">
    <name type="scientific">Spirobacillus cienkowskii</name>
    <dbReference type="NCBI Taxonomy" id="495820"/>
    <lineage>
        <taxon>Bacteria</taxon>
        <taxon>Pseudomonadati</taxon>
        <taxon>Bdellovibrionota</taxon>
        <taxon>Oligoflexia</taxon>
        <taxon>Silvanigrellales</taxon>
        <taxon>Spirobacillus</taxon>
    </lineage>
</organism>
<evidence type="ECO:0000256" key="2">
    <source>
        <dbReference type="ARBA" id="ARBA00008914"/>
    </source>
</evidence>
<evidence type="ECO:0000256" key="9">
    <source>
        <dbReference type="SAM" id="Phobius"/>
    </source>
</evidence>
<dbReference type="EMBL" id="QOVW01000090">
    <property type="protein sequence ID" value="RDB35330.1"/>
    <property type="molecule type" value="Genomic_DNA"/>
</dbReference>
<dbReference type="InterPro" id="IPR006665">
    <property type="entry name" value="OmpA-like"/>
</dbReference>
<comment type="similarity">
    <text evidence="2">Belongs to the MotB family.</text>
</comment>
<dbReference type="SUPFAM" id="SSF103088">
    <property type="entry name" value="OmpA-like"/>
    <property type="match status" value="1"/>
</dbReference>
<dbReference type="Pfam" id="PF13677">
    <property type="entry name" value="MotB_plug"/>
    <property type="match status" value="1"/>
</dbReference>
<dbReference type="CDD" id="cd07185">
    <property type="entry name" value="OmpA_C-like"/>
    <property type="match status" value="1"/>
</dbReference>
<name>A0A369KPN4_9BACT</name>
<comment type="subcellular location">
    <subcellularLocation>
        <location evidence="1">Cell membrane</location>
        <topology evidence="1">Single-pass membrane protein</topology>
    </subcellularLocation>
</comment>
<evidence type="ECO:0000313" key="12">
    <source>
        <dbReference type="Proteomes" id="UP000253934"/>
    </source>
</evidence>
<gene>
    <name evidence="11" type="ORF">DCC88_10820</name>
</gene>
<proteinExistence type="inferred from homology"/>
<protein>
    <recommendedName>
        <fullName evidence="10">OmpA-like domain-containing protein</fullName>
    </recommendedName>
</protein>
<dbReference type="PROSITE" id="PS51123">
    <property type="entry name" value="OMPA_2"/>
    <property type="match status" value="1"/>
</dbReference>
<keyword evidence="12" id="KW-1185">Reference proteome</keyword>
<dbReference type="Gene3D" id="3.30.1330.60">
    <property type="entry name" value="OmpA-like domain"/>
    <property type="match status" value="1"/>
</dbReference>
<evidence type="ECO:0000256" key="8">
    <source>
        <dbReference type="SAM" id="MobiDB-lite"/>
    </source>
</evidence>
<reference evidence="11" key="1">
    <citation type="submission" date="2018-04" db="EMBL/GenBank/DDBJ databases">
        <title>Draft genome sequence of the Candidatus Spirobacillus cienkowskii, a pathogen of freshwater Daphnia species, reconstructed from hemolymph metagenomic reads.</title>
        <authorList>
            <person name="Bresciani L."/>
            <person name="Lemos L.N."/>
            <person name="Wale N."/>
            <person name="Lin J.Y."/>
            <person name="Fernandes G.R."/>
            <person name="Duffy M.A."/>
            <person name="Rodrigues J.M."/>
        </authorList>
    </citation>
    <scope>NUCLEOTIDE SEQUENCE [LARGE SCALE GENOMIC DNA]</scope>
    <source>
        <strain evidence="11">Binning01</strain>
    </source>
</reference>
<dbReference type="PANTHER" id="PTHR30329:SF21">
    <property type="entry name" value="LIPOPROTEIN YIAD-RELATED"/>
    <property type="match status" value="1"/>
</dbReference>
<feature type="domain" description="OmpA-like" evidence="10">
    <location>
        <begin position="144"/>
        <end position="263"/>
    </location>
</feature>
<dbReference type="GO" id="GO:0005886">
    <property type="term" value="C:plasma membrane"/>
    <property type="evidence" value="ECO:0007669"/>
    <property type="project" value="UniProtKB-SubCell"/>
</dbReference>
<keyword evidence="6 7" id="KW-0472">Membrane</keyword>
<evidence type="ECO:0000256" key="7">
    <source>
        <dbReference type="PROSITE-ProRule" id="PRU00473"/>
    </source>
</evidence>
<evidence type="ECO:0000256" key="6">
    <source>
        <dbReference type="ARBA" id="ARBA00023136"/>
    </source>
</evidence>
<sequence length="283" mass="32041">MAKKKKCPEFENHERWLVAFADMMTLLFALFVVLYAIAVVNTSKVKQVKQSMQVAFGIPEEVPKEEGTIPRGPTTRDSIFRYIKGNTSREQILQKIVRERAAIIAAQAKVIEQKLAERLYGSKQFPDSASKPVDRLIYVAREPEGIRVTLLARVLFDPGAYELKKETKEMVKGVAEVLRGIGRVVRVEGHTDNIPFEKNGMSNWELSVLRATSVARFLIGTNFFPKGTIYPAGFAETRPIAENESPEDRALNRRVDLKILYDNPDDYIPPDEQLGNDEKTDLE</sequence>
<dbReference type="Pfam" id="PF00691">
    <property type="entry name" value="OmpA"/>
    <property type="match status" value="1"/>
</dbReference>
<keyword evidence="5 9" id="KW-1133">Transmembrane helix</keyword>
<keyword evidence="3" id="KW-1003">Cell membrane</keyword>
<comment type="caution">
    <text evidence="11">The sequence shown here is derived from an EMBL/GenBank/DDBJ whole genome shotgun (WGS) entry which is preliminary data.</text>
</comment>
<evidence type="ECO:0000256" key="4">
    <source>
        <dbReference type="ARBA" id="ARBA00022692"/>
    </source>
</evidence>
<evidence type="ECO:0000256" key="3">
    <source>
        <dbReference type="ARBA" id="ARBA00022475"/>
    </source>
</evidence>
<feature type="transmembrane region" description="Helical" evidence="9">
    <location>
        <begin position="16"/>
        <end position="40"/>
    </location>
</feature>
<dbReference type="PANTHER" id="PTHR30329">
    <property type="entry name" value="STATOR ELEMENT OF FLAGELLAR MOTOR COMPLEX"/>
    <property type="match status" value="1"/>
</dbReference>
<evidence type="ECO:0000259" key="10">
    <source>
        <dbReference type="PROSITE" id="PS51123"/>
    </source>
</evidence>
<dbReference type="InterPro" id="IPR025713">
    <property type="entry name" value="MotB-like_N_dom"/>
</dbReference>